<accession>A0A256FT83</accession>
<keyword evidence="2" id="KW-1185">Reference proteome</keyword>
<comment type="caution">
    <text evidence="1">The sequence shown here is derived from an EMBL/GenBank/DDBJ whole genome shotgun (WGS) entry which is preliminary data.</text>
</comment>
<evidence type="ECO:0000313" key="1">
    <source>
        <dbReference type="EMBL" id="OYR18034.1"/>
    </source>
</evidence>
<protein>
    <submittedName>
        <fullName evidence="1">Uncharacterized protein</fullName>
    </submittedName>
</protein>
<reference evidence="1 2" key="1">
    <citation type="submission" date="2017-07" db="EMBL/GenBank/DDBJ databases">
        <title>Phylogenetic study on the rhizospheric bacterium Ochrobactrum sp. A44.</title>
        <authorList>
            <person name="Krzyzanowska D.M."/>
            <person name="Ossowicki A."/>
            <person name="Rajewska M."/>
            <person name="Maciag T."/>
            <person name="Kaczynski Z."/>
            <person name="Czerwicka M."/>
            <person name="Jafra S."/>
        </authorList>
    </citation>
    <scope>NUCLEOTIDE SEQUENCE [LARGE SCALE GENOMIC DNA]</scope>
    <source>
        <strain evidence="1 2">PR17</strain>
    </source>
</reference>
<name>A0A256FT83_9HYPH</name>
<proteinExistence type="predicted"/>
<dbReference type="EMBL" id="NNRK01000017">
    <property type="protein sequence ID" value="OYR18034.1"/>
    <property type="molecule type" value="Genomic_DNA"/>
</dbReference>
<dbReference type="AlphaFoldDB" id="A0A256FT83"/>
<organism evidence="1 2">
    <name type="scientific">Brucella rhizosphaerae</name>
    <dbReference type="NCBI Taxonomy" id="571254"/>
    <lineage>
        <taxon>Bacteria</taxon>
        <taxon>Pseudomonadati</taxon>
        <taxon>Pseudomonadota</taxon>
        <taxon>Alphaproteobacteria</taxon>
        <taxon>Hyphomicrobiales</taxon>
        <taxon>Brucellaceae</taxon>
        <taxon>Brucella/Ochrobactrum group</taxon>
        <taxon>Brucella</taxon>
    </lineage>
</organism>
<dbReference type="Proteomes" id="UP000216345">
    <property type="component" value="Unassembled WGS sequence"/>
</dbReference>
<sequence length="70" mass="8048">MVTANEVSVISFIIKISSQIKGFASQFANLYKSVMDFVRLDLDHKVYFSSFKKFPYSIKKAAKETLSQLY</sequence>
<evidence type="ECO:0000313" key="2">
    <source>
        <dbReference type="Proteomes" id="UP000216345"/>
    </source>
</evidence>
<gene>
    <name evidence="1" type="ORF">CEV32_3489</name>
</gene>